<evidence type="ECO:0000313" key="2">
    <source>
        <dbReference type="Proteomes" id="UP000186039"/>
    </source>
</evidence>
<dbReference type="RefSeq" id="WP_075715042.1">
    <property type="nucleotide sequence ID" value="NZ_AP019656.1"/>
</dbReference>
<proteinExistence type="predicted"/>
<sequence>MNDLEKQCRERALRVAKVLGFMGIASLSKRHNDQELNNAMDEKVREEISKLSPDELNLLKDSMLEWEFVCRDILNFVNQRGSTE</sequence>
<protein>
    <submittedName>
        <fullName evidence="1">Uncharacterized protein</fullName>
    </submittedName>
</protein>
<accession>A0ABX3FJB8</accession>
<dbReference type="Proteomes" id="UP000186039">
    <property type="component" value="Unassembled WGS sequence"/>
</dbReference>
<comment type="caution">
    <text evidence="1">The sequence shown here is derived from an EMBL/GenBank/DDBJ whole genome shotgun (WGS) entry which is preliminary data.</text>
</comment>
<evidence type="ECO:0000313" key="1">
    <source>
        <dbReference type="EMBL" id="OLQ91673.1"/>
    </source>
</evidence>
<organism evidence="1 2">
    <name type="scientific">Vibrio panuliri</name>
    <dbReference type="NCBI Taxonomy" id="1381081"/>
    <lineage>
        <taxon>Bacteria</taxon>
        <taxon>Pseudomonadati</taxon>
        <taxon>Pseudomonadota</taxon>
        <taxon>Gammaproteobacteria</taxon>
        <taxon>Vibrionales</taxon>
        <taxon>Vibrionaceae</taxon>
        <taxon>Vibrio</taxon>
    </lineage>
</organism>
<name>A0ABX3FJB8_9VIBR</name>
<gene>
    <name evidence="1" type="ORF">BIY20_09730</name>
</gene>
<dbReference type="EMBL" id="MJMH01000172">
    <property type="protein sequence ID" value="OLQ91673.1"/>
    <property type="molecule type" value="Genomic_DNA"/>
</dbReference>
<reference evidence="1 2" key="1">
    <citation type="submission" date="2016-09" db="EMBL/GenBank/DDBJ databases">
        <title>Genomic Taxonomy of the Vibrionaceae.</title>
        <authorList>
            <person name="Gonzalez-Castillo A."/>
            <person name="Gomez-Gil B."/>
            <person name="Enciso-Ibarra K."/>
        </authorList>
    </citation>
    <scope>NUCLEOTIDE SEQUENCE [LARGE SCALE GENOMIC DNA]</scope>
    <source>
        <strain evidence="1 2">CAIM 1902</strain>
    </source>
</reference>
<keyword evidence="2" id="KW-1185">Reference proteome</keyword>